<organism evidence="1">
    <name type="scientific">marine metagenome</name>
    <dbReference type="NCBI Taxonomy" id="408172"/>
    <lineage>
        <taxon>unclassified sequences</taxon>
        <taxon>metagenomes</taxon>
        <taxon>ecological metagenomes</taxon>
    </lineage>
</organism>
<evidence type="ECO:0000313" key="1">
    <source>
        <dbReference type="EMBL" id="SVC83143.1"/>
    </source>
</evidence>
<reference evidence="1" key="1">
    <citation type="submission" date="2018-05" db="EMBL/GenBank/DDBJ databases">
        <authorList>
            <person name="Lanie J.A."/>
            <person name="Ng W.-L."/>
            <person name="Kazmierczak K.M."/>
            <person name="Andrzejewski T.M."/>
            <person name="Davidsen T.M."/>
            <person name="Wayne K.J."/>
            <person name="Tettelin H."/>
            <person name="Glass J.I."/>
            <person name="Rusch D."/>
            <person name="Podicherti R."/>
            <person name="Tsui H.-C.T."/>
            <person name="Winkler M.E."/>
        </authorList>
    </citation>
    <scope>NUCLEOTIDE SEQUENCE</scope>
</reference>
<name>A0A382QC81_9ZZZZ</name>
<sequence>MKFNRKIIPDTKQNKNFITKKRLKEDEIDFKKL</sequence>
<protein>
    <submittedName>
        <fullName evidence="1">Uncharacterized protein</fullName>
    </submittedName>
</protein>
<dbReference type="AlphaFoldDB" id="A0A382QC81"/>
<accession>A0A382QC81</accession>
<dbReference type="EMBL" id="UINC01113497">
    <property type="protein sequence ID" value="SVC83143.1"/>
    <property type="molecule type" value="Genomic_DNA"/>
</dbReference>
<feature type="non-terminal residue" evidence="1">
    <location>
        <position position="33"/>
    </location>
</feature>
<proteinExistence type="predicted"/>
<gene>
    <name evidence="1" type="ORF">METZ01_LOCUS335997</name>
</gene>